<dbReference type="GO" id="GO:0016301">
    <property type="term" value="F:kinase activity"/>
    <property type="evidence" value="ECO:0007669"/>
    <property type="project" value="UniProtKB-KW"/>
</dbReference>
<dbReference type="InterPro" id="IPR007371">
    <property type="entry name" value="TPK_catalytic"/>
</dbReference>
<dbReference type="PANTHER" id="PTHR41299">
    <property type="entry name" value="THIAMINE PYROPHOSPHOKINASE"/>
    <property type="match status" value="1"/>
</dbReference>
<evidence type="ECO:0000313" key="7">
    <source>
        <dbReference type="EMBL" id="AJC12310.1"/>
    </source>
</evidence>
<dbReference type="RefSeq" id="WP_039689531.1">
    <property type="nucleotide sequence ID" value="NZ_CP009302.1"/>
</dbReference>
<gene>
    <name evidence="7" type="ORF">JI75_06235</name>
</gene>
<dbReference type="Pfam" id="PF04263">
    <property type="entry name" value="TPK_catalytic"/>
    <property type="match status" value="1"/>
</dbReference>
<evidence type="ECO:0000313" key="8">
    <source>
        <dbReference type="Proteomes" id="UP000031121"/>
    </source>
</evidence>
<keyword evidence="3 7" id="KW-0418">Kinase</keyword>
<feature type="domain" description="Thiamin pyrophosphokinase catalytic" evidence="6">
    <location>
        <begin position="30"/>
        <end position="123"/>
    </location>
</feature>
<keyword evidence="1" id="KW-0808">Transferase</keyword>
<reference evidence="7 8" key="2">
    <citation type="journal article" date="2015" name="Genome Announc.">
        <title>Complete Genome Sequence of Coriobacteriaceae Strain 68-1-3, a Novel Mucus-Degrading Isolate from the Swine Intestinal Tract.</title>
        <authorList>
            <person name="Looft T."/>
            <person name="Bayles D.O."/>
            <person name="Alt D.P."/>
            <person name="Stanton T.B."/>
        </authorList>
    </citation>
    <scope>NUCLEOTIDE SEQUENCE [LARGE SCALE GENOMIC DNA]</scope>
    <source>
        <strain evidence="7 8">68-1-3</strain>
    </source>
</reference>
<dbReference type="GO" id="GO:0030975">
    <property type="term" value="F:thiamine binding"/>
    <property type="evidence" value="ECO:0007669"/>
    <property type="project" value="InterPro"/>
</dbReference>
<dbReference type="SUPFAM" id="SSF63999">
    <property type="entry name" value="Thiamin pyrophosphokinase, catalytic domain"/>
    <property type="match status" value="1"/>
</dbReference>
<accession>A0A0A8B4H6</accession>
<evidence type="ECO:0000256" key="3">
    <source>
        <dbReference type="ARBA" id="ARBA00022777"/>
    </source>
</evidence>
<dbReference type="GO" id="GO:0004788">
    <property type="term" value="F:thiamine diphosphokinase activity"/>
    <property type="evidence" value="ECO:0007669"/>
    <property type="project" value="UniProtKB-UniRule"/>
</dbReference>
<keyword evidence="8" id="KW-1185">Reference proteome</keyword>
<name>A0A0A8B4H6_9ACTN</name>
<dbReference type="Gene3D" id="3.40.50.10240">
    <property type="entry name" value="Thiamin pyrophosphokinase, catalytic domain"/>
    <property type="match status" value="1"/>
</dbReference>
<organism evidence="7 8">
    <name type="scientific">Berryella intestinalis</name>
    <dbReference type="NCBI Taxonomy" id="1531429"/>
    <lineage>
        <taxon>Bacteria</taxon>
        <taxon>Bacillati</taxon>
        <taxon>Actinomycetota</taxon>
        <taxon>Coriobacteriia</taxon>
        <taxon>Eggerthellales</taxon>
        <taxon>Eggerthellaceae</taxon>
        <taxon>Berryella</taxon>
    </lineage>
</organism>
<evidence type="ECO:0000256" key="5">
    <source>
        <dbReference type="NCBIfam" id="TIGR01378"/>
    </source>
</evidence>
<dbReference type="EMBL" id="CP009302">
    <property type="protein sequence ID" value="AJC12310.1"/>
    <property type="molecule type" value="Genomic_DNA"/>
</dbReference>
<dbReference type="InterPro" id="IPR006282">
    <property type="entry name" value="Thi_PPkinase"/>
</dbReference>
<dbReference type="Proteomes" id="UP000031121">
    <property type="component" value="Chromosome"/>
</dbReference>
<dbReference type="InterPro" id="IPR036759">
    <property type="entry name" value="TPK_catalytic_sf"/>
</dbReference>
<dbReference type="CDD" id="cd07995">
    <property type="entry name" value="TPK"/>
    <property type="match status" value="1"/>
</dbReference>
<dbReference type="AlphaFoldDB" id="A0A0A8B4H6"/>
<keyword evidence="2" id="KW-0547">Nucleotide-binding</keyword>
<dbReference type="HOGENOM" id="CLU_044237_1_2_11"/>
<dbReference type="EC" id="2.7.6.2" evidence="5"/>
<proteinExistence type="predicted"/>
<reference evidence="8" key="1">
    <citation type="submission" date="2014-08" db="EMBL/GenBank/DDBJ databases">
        <title>Coriobacteriaceae sp. complete genome.</title>
        <authorList>
            <person name="Looft T."/>
            <person name="Bayles D.O."/>
            <person name="Stanton T.B."/>
        </authorList>
    </citation>
    <scope>NUCLEOTIDE SEQUENCE [LARGE SCALE GENOMIC DNA]</scope>
    <source>
        <strain evidence="8">68-1-3</strain>
    </source>
</reference>
<dbReference type="NCBIfam" id="TIGR01378">
    <property type="entry name" value="thi_PPkinase"/>
    <property type="match status" value="1"/>
</dbReference>
<evidence type="ECO:0000256" key="1">
    <source>
        <dbReference type="ARBA" id="ARBA00022679"/>
    </source>
</evidence>
<protein>
    <recommendedName>
        <fullName evidence="5">Thiamine diphosphokinase</fullName>
        <ecNumber evidence="5">2.7.6.2</ecNumber>
    </recommendedName>
</protein>
<sequence length="209" mass="22647">MSVCAVVAASDFNADHFKSLDDQGFFDEVYAVDGGWAHLVSLGRKADMALGDFDSLGYVPDCARVSKHPVMKDQSDLELALERVKTRRYSEVFVYGALGGRLDHTLANLQLFAKFAEEGMDVVAIDLGSALRVLVGPDAFDLPNLPSGTVSVFSASDEAHGVIERGLRYAFNDETLTNRTSRGLSNELMGEPAMVGLEKGSIFVFYPLG</sequence>
<evidence type="ECO:0000259" key="6">
    <source>
        <dbReference type="Pfam" id="PF04263"/>
    </source>
</evidence>
<evidence type="ECO:0000256" key="2">
    <source>
        <dbReference type="ARBA" id="ARBA00022741"/>
    </source>
</evidence>
<dbReference type="GO" id="GO:0005524">
    <property type="term" value="F:ATP binding"/>
    <property type="evidence" value="ECO:0007669"/>
    <property type="project" value="UniProtKB-KW"/>
</dbReference>
<dbReference type="OrthoDB" id="9804377at2"/>
<dbReference type="InterPro" id="IPR053149">
    <property type="entry name" value="TPK"/>
</dbReference>
<dbReference type="GO" id="GO:0009229">
    <property type="term" value="P:thiamine diphosphate biosynthetic process"/>
    <property type="evidence" value="ECO:0007669"/>
    <property type="project" value="InterPro"/>
</dbReference>
<dbReference type="STRING" id="1531429.JI75_06235"/>
<keyword evidence="4" id="KW-0067">ATP-binding</keyword>
<dbReference type="KEGG" id="cbac:JI75_06235"/>
<dbReference type="GO" id="GO:0006772">
    <property type="term" value="P:thiamine metabolic process"/>
    <property type="evidence" value="ECO:0007669"/>
    <property type="project" value="UniProtKB-UniRule"/>
</dbReference>
<dbReference type="PANTHER" id="PTHR41299:SF1">
    <property type="entry name" value="THIAMINE PYROPHOSPHOKINASE"/>
    <property type="match status" value="1"/>
</dbReference>
<evidence type="ECO:0000256" key="4">
    <source>
        <dbReference type="ARBA" id="ARBA00022840"/>
    </source>
</evidence>